<dbReference type="Pfam" id="PF13426">
    <property type="entry name" value="PAS_9"/>
    <property type="match status" value="1"/>
</dbReference>
<keyword evidence="10" id="KW-0175">Coiled coil</keyword>
<dbReference type="InterPro" id="IPR000700">
    <property type="entry name" value="PAS-assoc_C"/>
</dbReference>
<dbReference type="Gene3D" id="3.40.50.2300">
    <property type="match status" value="1"/>
</dbReference>
<dbReference type="PROSITE" id="PS50113">
    <property type="entry name" value="PAC"/>
    <property type="match status" value="1"/>
</dbReference>
<dbReference type="InterPro" id="IPR035965">
    <property type="entry name" value="PAS-like_dom_sf"/>
</dbReference>
<evidence type="ECO:0000256" key="2">
    <source>
        <dbReference type="ARBA" id="ARBA00012438"/>
    </source>
</evidence>
<comment type="catalytic activity">
    <reaction evidence="1">
        <text>ATP + protein L-histidine = ADP + protein N-phospho-L-histidine.</text>
        <dbReference type="EC" id="2.7.13.3"/>
    </reaction>
</comment>
<dbReference type="PROSITE" id="PS50110">
    <property type="entry name" value="RESPONSE_REGULATORY"/>
    <property type="match status" value="1"/>
</dbReference>
<feature type="modified residue" description="4-aspartylphosphate" evidence="9">
    <location>
        <position position="799"/>
    </location>
</feature>
<dbReference type="SMART" id="SM00388">
    <property type="entry name" value="HisKA"/>
    <property type="match status" value="1"/>
</dbReference>
<dbReference type="NCBIfam" id="TIGR00229">
    <property type="entry name" value="sensory_box"/>
    <property type="match status" value="1"/>
</dbReference>
<evidence type="ECO:0000256" key="5">
    <source>
        <dbReference type="ARBA" id="ARBA00023012"/>
    </source>
</evidence>
<dbReference type="Gene3D" id="3.30.450.20">
    <property type="entry name" value="PAS domain"/>
    <property type="match status" value="1"/>
</dbReference>
<dbReference type="GO" id="GO:0000155">
    <property type="term" value="F:phosphorelay sensor kinase activity"/>
    <property type="evidence" value="ECO:0007669"/>
    <property type="project" value="InterPro"/>
</dbReference>
<dbReference type="InterPro" id="IPR011006">
    <property type="entry name" value="CheY-like_superfamily"/>
</dbReference>
<evidence type="ECO:0000256" key="1">
    <source>
        <dbReference type="ARBA" id="ARBA00000085"/>
    </source>
</evidence>
<evidence type="ECO:0000313" key="16">
    <source>
        <dbReference type="Proteomes" id="UP000007883"/>
    </source>
</evidence>
<dbReference type="Pfam" id="PF02518">
    <property type="entry name" value="HATPase_c"/>
    <property type="match status" value="1"/>
</dbReference>
<keyword evidence="15" id="KW-0808">Transferase</keyword>
<dbReference type="FunFam" id="3.30.565.10:FF:000010">
    <property type="entry name" value="Sensor histidine kinase RcsC"/>
    <property type="match status" value="1"/>
</dbReference>
<dbReference type="eggNOG" id="COG5002">
    <property type="taxonomic scope" value="Bacteria"/>
</dbReference>
<dbReference type="PROSITE" id="PS50112">
    <property type="entry name" value="PAS"/>
    <property type="match status" value="1"/>
</dbReference>
<accession>I0HTA5</accession>
<evidence type="ECO:0000313" key="15">
    <source>
        <dbReference type="EMBL" id="BAL96242.1"/>
    </source>
</evidence>
<dbReference type="CDD" id="cd00082">
    <property type="entry name" value="HisKA"/>
    <property type="match status" value="1"/>
</dbReference>
<keyword evidence="16" id="KW-1185">Reference proteome</keyword>
<dbReference type="STRING" id="983917.RGE_29030"/>
<dbReference type="SMART" id="SM00086">
    <property type="entry name" value="PAC"/>
    <property type="match status" value="1"/>
</dbReference>
<dbReference type="InterPro" id="IPR003594">
    <property type="entry name" value="HATPase_dom"/>
</dbReference>
<dbReference type="HOGENOM" id="CLU_000445_114_21_4"/>
<dbReference type="SMART" id="SM00387">
    <property type="entry name" value="HATPase_c"/>
    <property type="match status" value="1"/>
</dbReference>
<dbReference type="PATRIC" id="fig|983917.3.peg.2831"/>
<keyword evidence="15" id="KW-0418">Kinase</keyword>
<dbReference type="PANTHER" id="PTHR45339:SF5">
    <property type="entry name" value="HISTIDINE KINASE"/>
    <property type="match status" value="1"/>
</dbReference>
<dbReference type="InterPro" id="IPR001789">
    <property type="entry name" value="Sig_transdc_resp-reg_receiver"/>
</dbReference>
<sequence>MLPLRVYLRRLIWLCVGPMLLLGAVLAYNRVQSGLEQRQQAAERIVARLALLTDQMLDSRIGGLVMLAQGIEPSASLGQLRRMGESYARGFGSHVLLADADGRVLLNSRLPPEVPQPALPRPAAMAALSAALRDGRPVVGNLFLGPIAGLPIVVVAVPMPEAPGQPPQALLTTIESRQFQPPLERLLLPEGWSLELRDAAGAVVARRGEPISGDDGWLRRAALQRAGWEAVVLMPPQVMHDAVLAEALPLVAGIVGVTLIGVLGGTLAGRRLGRDVGSLAAPAGSAEADSRVAEIAAVRRQLDDAAARRRASEDALRRSQIEAQRLMQEAVSARARAEAANASLRELSLAVEQSSSSILITDPEGRIQYVNQAFLEHTGYTREEVIGHTPALVHSASMPAAAIESLWHTLQAGETWRGEFVNRRKDGSEFVEAAVVTPLRDEGGHITHYVAVNEDVTERRRLERELDGHRHHLEMLVASRTAELEAARAQADAANQAKSAFLANMSHEIRTPLNAILGFTHLMRRDARDGVTAERLARVDSAAQHLLAVLNDILDLSKIEAGRLELHEHDFSLRELVQRCTEQIAERAAAKSLALHADVGDTPDLLRGDSMRLAQALLNLLSNAVKFTERGAVALDVRLLEREGPRLKLLFTVTDTGIGIAPAQREQLFSAFAQADASMARRFGGTGLGLAITRRLAELMGGEVGVDSRLGEGSRFWFSVRLSGGSAVAACERPVVDGESELRRRFAGARVLLAEDNPVNQDVGRELLEMAGLQVDVASDGEQAARLAVDGDYAAILMDMQMPGVDGLEATRLIRALPAHAATPIVAMTANAFGEDRQACLDAGMDDHVAKPVDPAQLYSVLLHWLGRRAAGRS</sequence>
<dbReference type="InterPro" id="IPR005467">
    <property type="entry name" value="His_kinase_dom"/>
</dbReference>
<dbReference type="eggNOG" id="COG0784">
    <property type="taxonomic scope" value="Bacteria"/>
</dbReference>
<evidence type="ECO:0000256" key="8">
    <source>
        <dbReference type="ARBA" id="ARBA00070152"/>
    </source>
</evidence>
<dbReference type="SMART" id="SM00448">
    <property type="entry name" value="REC"/>
    <property type="match status" value="1"/>
</dbReference>
<evidence type="ECO:0000259" key="11">
    <source>
        <dbReference type="PROSITE" id="PS50109"/>
    </source>
</evidence>
<keyword evidence="6" id="KW-0843">Virulence</keyword>
<dbReference type="EMBL" id="AP012320">
    <property type="protein sequence ID" value="BAL96242.1"/>
    <property type="molecule type" value="Genomic_DNA"/>
</dbReference>
<feature type="domain" description="Histidine kinase" evidence="11">
    <location>
        <begin position="504"/>
        <end position="724"/>
    </location>
</feature>
<dbReference type="SUPFAM" id="SSF52172">
    <property type="entry name" value="CheY-like"/>
    <property type="match status" value="1"/>
</dbReference>
<dbReference type="Gene3D" id="3.30.565.10">
    <property type="entry name" value="Histidine kinase-like ATPase, C-terminal domain"/>
    <property type="match status" value="1"/>
</dbReference>
<dbReference type="SUPFAM" id="SSF55874">
    <property type="entry name" value="ATPase domain of HSP90 chaperone/DNA topoisomerase II/histidine kinase"/>
    <property type="match status" value="1"/>
</dbReference>
<dbReference type="SMART" id="SM00091">
    <property type="entry name" value="PAS"/>
    <property type="match status" value="1"/>
</dbReference>
<dbReference type="CDD" id="cd16922">
    <property type="entry name" value="HATPase_EvgS-ArcB-TorS-like"/>
    <property type="match status" value="1"/>
</dbReference>
<dbReference type="PROSITE" id="PS50109">
    <property type="entry name" value="HIS_KIN"/>
    <property type="match status" value="1"/>
</dbReference>
<dbReference type="Gene3D" id="1.10.287.130">
    <property type="match status" value="1"/>
</dbReference>
<dbReference type="PRINTS" id="PR00344">
    <property type="entry name" value="BCTRLSENSOR"/>
</dbReference>
<evidence type="ECO:0000259" key="13">
    <source>
        <dbReference type="PROSITE" id="PS50112"/>
    </source>
</evidence>
<dbReference type="CDD" id="cd17546">
    <property type="entry name" value="REC_hyHK_CKI1_RcsC-like"/>
    <property type="match status" value="1"/>
</dbReference>
<dbReference type="SUPFAM" id="SSF47384">
    <property type="entry name" value="Homodimeric domain of signal transducing histidine kinase"/>
    <property type="match status" value="1"/>
</dbReference>
<keyword evidence="3 9" id="KW-0597">Phosphoprotein</keyword>
<dbReference type="CDD" id="cd00130">
    <property type="entry name" value="PAS"/>
    <property type="match status" value="1"/>
</dbReference>
<evidence type="ECO:0000256" key="3">
    <source>
        <dbReference type="ARBA" id="ARBA00022553"/>
    </source>
</evidence>
<proteinExistence type="predicted"/>
<dbReference type="Pfam" id="PF00072">
    <property type="entry name" value="Response_reg"/>
    <property type="match status" value="1"/>
</dbReference>
<evidence type="ECO:0000259" key="14">
    <source>
        <dbReference type="PROSITE" id="PS50113"/>
    </source>
</evidence>
<dbReference type="PANTHER" id="PTHR45339">
    <property type="entry name" value="HYBRID SIGNAL TRANSDUCTION HISTIDINE KINASE J"/>
    <property type="match status" value="1"/>
</dbReference>
<dbReference type="CDD" id="cd18773">
    <property type="entry name" value="PDC1_HK_sensor"/>
    <property type="match status" value="1"/>
</dbReference>
<dbReference type="InterPro" id="IPR003661">
    <property type="entry name" value="HisK_dim/P_dom"/>
</dbReference>
<organism evidence="15 16">
    <name type="scientific">Rubrivivax gelatinosus (strain NBRC 100245 / IL144)</name>
    <dbReference type="NCBI Taxonomy" id="983917"/>
    <lineage>
        <taxon>Bacteria</taxon>
        <taxon>Pseudomonadati</taxon>
        <taxon>Pseudomonadota</taxon>
        <taxon>Betaproteobacteria</taxon>
        <taxon>Burkholderiales</taxon>
        <taxon>Sphaerotilaceae</taxon>
        <taxon>Rubrivivax</taxon>
    </lineage>
</organism>
<dbReference type="InterPro" id="IPR001610">
    <property type="entry name" value="PAC"/>
</dbReference>
<feature type="domain" description="PAS" evidence="13">
    <location>
        <begin position="343"/>
        <end position="389"/>
    </location>
</feature>
<evidence type="ECO:0000256" key="10">
    <source>
        <dbReference type="SAM" id="Coils"/>
    </source>
</evidence>
<feature type="domain" description="Response regulatory" evidence="12">
    <location>
        <begin position="750"/>
        <end position="866"/>
    </location>
</feature>
<dbReference type="InterPro" id="IPR000014">
    <property type="entry name" value="PAS"/>
</dbReference>
<evidence type="ECO:0000256" key="6">
    <source>
        <dbReference type="ARBA" id="ARBA00023026"/>
    </source>
</evidence>
<evidence type="ECO:0000256" key="7">
    <source>
        <dbReference type="ARBA" id="ARBA00058004"/>
    </source>
</evidence>
<protein>
    <recommendedName>
        <fullName evidence="8">Virulence sensor protein BvgS</fullName>
        <ecNumber evidence="2">2.7.13.3</ecNumber>
    </recommendedName>
</protein>
<gene>
    <name evidence="15" type="ordered locus">RGE_29030</name>
</gene>
<keyword evidence="4" id="KW-0732">Signal</keyword>
<dbReference type="KEGG" id="rge:RGE_29030"/>
<evidence type="ECO:0000256" key="4">
    <source>
        <dbReference type="ARBA" id="ARBA00022729"/>
    </source>
</evidence>
<dbReference type="AlphaFoldDB" id="I0HTA5"/>
<dbReference type="Pfam" id="PF00512">
    <property type="entry name" value="HisKA"/>
    <property type="match status" value="1"/>
</dbReference>
<dbReference type="SUPFAM" id="SSF55785">
    <property type="entry name" value="PYP-like sensor domain (PAS domain)"/>
    <property type="match status" value="1"/>
</dbReference>
<evidence type="ECO:0000259" key="12">
    <source>
        <dbReference type="PROSITE" id="PS50110"/>
    </source>
</evidence>
<dbReference type="EC" id="2.7.13.3" evidence="2"/>
<feature type="coiled-coil region" evidence="10">
    <location>
        <begin position="295"/>
        <end position="347"/>
    </location>
</feature>
<reference evidence="15 16" key="1">
    <citation type="journal article" date="2012" name="J. Bacteriol.">
        <title>Complete genome sequence of phototrophic betaproteobacterium Rubrivivax gelatinosus IL144.</title>
        <authorList>
            <person name="Nagashima S."/>
            <person name="Kamimura A."/>
            <person name="Shimizu T."/>
            <person name="Nakamura-isaki S."/>
            <person name="Aono E."/>
            <person name="Sakamoto K."/>
            <person name="Ichikawa N."/>
            <person name="Nakazawa H."/>
            <person name="Sekine M."/>
            <person name="Yamazaki S."/>
            <person name="Fujita N."/>
            <person name="Shimada K."/>
            <person name="Hanada S."/>
            <person name="Nagashima K.V.P."/>
        </authorList>
    </citation>
    <scope>NUCLEOTIDE SEQUENCE [LARGE SCALE GENOMIC DNA]</scope>
    <source>
        <strain evidence="16">NBRC 100245 / IL144</strain>
    </source>
</reference>
<keyword evidence="5" id="KW-0902">Two-component regulatory system</keyword>
<evidence type="ECO:0000256" key="9">
    <source>
        <dbReference type="PROSITE-ProRule" id="PRU00169"/>
    </source>
</evidence>
<comment type="function">
    <text evidence="7">Member of the two-component regulatory system BvgS/BvgA. Phosphorylates BvgA via a four-step phosphorelay in response to environmental signals.</text>
</comment>
<dbReference type="Proteomes" id="UP000007883">
    <property type="component" value="Chromosome"/>
</dbReference>
<name>I0HTA5_RUBGI</name>
<feature type="domain" description="PAC" evidence="14">
    <location>
        <begin position="414"/>
        <end position="468"/>
    </location>
</feature>
<dbReference type="InterPro" id="IPR036097">
    <property type="entry name" value="HisK_dim/P_sf"/>
</dbReference>
<dbReference type="InterPro" id="IPR004358">
    <property type="entry name" value="Sig_transdc_His_kin-like_C"/>
</dbReference>
<dbReference type="InterPro" id="IPR036890">
    <property type="entry name" value="HATPase_C_sf"/>
</dbReference>